<dbReference type="STRING" id="1157962.A0A250XKE8"/>
<comment type="caution">
    <text evidence="5">The sequence shown here is derived from an EMBL/GenBank/DDBJ whole genome shotgun (WGS) entry which is preliminary data.</text>
</comment>
<comment type="function">
    <text evidence="4">Catalytic subunit of the molybdopterin synthase complex, a complex that catalyzes the conversion of precursor Z into molybdopterin. Acts by mediating the incorporation of 2 sulfur atoms from thiocarboxylated MOCS2A into precursor Z to generate a dithiolene group.</text>
</comment>
<protein>
    <recommendedName>
        <fullName evidence="4">Molybdopterin synthase catalytic subunit</fullName>
        <ecNumber evidence="4">2.8.1.12</ecNumber>
    </recommendedName>
    <alternativeName>
        <fullName evidence="4">Molybdenum cofactor synthesis protein 2 large subunit</fullName>
    </alternativeName>
    <alternativeName>
        <fullName evidence="4">Molybdenum cofactor synthesis protein 2B</fullName>
        <shortName evidence="4">MOCS2B</shortName>
    </alternativeName>
</protein>
<gene>
    <name evidence="5" type="ORF">CEUSTIGMA_g10952.t1</name>
</gene>
<comment type="subcellular location">
    <subcellularLocation>
        <location evidence="4">Cytoplasm</location>
    </subcellularLocation>
</comment>
<keyword evidence="3 4" id="KW-0501">Molybdenum cofactor biosynthesis</keyword>
<dbReference type="GO" id="GO:0006777">
    <property type="term" value="P:Mo-molybdopterin cofactor biosynthetic process"/>
    <property type="evidence" value="ECO:0007669"/>
    <property type="project" value="UniProtKB-UniRule"/>
</dbReference>
<organism evidence="5 6">
    <name type="scientific">Chlamydomonas eustigma</name>
    <dbReference type="NCBI Taxonomy" id="1157962"/>
    <lineage>
        <taxon>Eukaryota</taxon>
        <taxon>Viridiplantae</taxon>
        <taxon>Chlorophyta</taxon>
        <taxon>core chlorophytes</taxon>
        <taxon>Chlorophyceae</taxon>
        <taxon>CS clade</taxon>
        <taxon>Chlamydomonadales</taxon>
        <taxon>Chlamydomonadaceae</taxon>
        <taxon>Chlamydomonas</taxon>
    </lineage>
</organism>
<evidence type="ECO:0000256" key="1">
    <source>
        <dbReference type="ARBA" id="ARBA00022490"/>
    </source>
</evidence>
<feature type="binding site" evidence="4">
    <location>
        <begin position="104"/>
        <end position="105"/>
    </location>
    <ligand>
        <name>substrate</name>
    </ligand>
</feature>
<dbReference type="EMBL" id="BEGY01000100">
    <property type="protein sequence ID" value="GAX83527.1"/>
    <property type="molecule type" value="Genomic_DNA"/>
</dbReference>
<name>A0A250XKE8_9CHLO</name>
<evidence type="ECO:0000256" key="2">
    <source>
        <dbReference type="ARBA" id="ARBA00022679"/>
    </source>
</evidence>
<evidence type="ECO:0000256" key="4">
    <source>
        <dbReference type="HAMAP-Rule" id="MF_03052"/>
    </source>
</evidence>
<evidence type="ECO:0000313" key="6">
    <source>
        <dbReference type="Proteomes" id="UP000232323"/>
    </source>
</evidence>
<dbReference type="CDD" id="cd00756">
    <property type="entry name" value="MoaE"/>
    <property type="match status" value="1"/>
</dbReference>
<feature type="binding site" evidence="4">
    <location>
        <position position="120"/>
    </location>
    <ligand>
        <name>substrate</name>
    </ligand>
</feature>
<dbReference type="GO" id="GO:0030366">
    <property type="term" value="F:molybdopterin synthase activity"/>
    <property type="evidence" value="ECO:0007669"/>
    <property type="project" value="UniProtKB-UniRule"/>
</dbReference>
<dbReference type="GO" id="GO:1990140">
    <property type="term" value="C:molybdopterin synthase complex"/>
    <property type="evidence" value="ECO:0007669"/>
    <property type="project" value="UniProtKB-UniRule"/>
</dbReference>
<evidence type="ECO:0000313" key="5">
    <source>
        <dbReference type="EMBL" id="GAX83527.1"/>
    </source>
</evidence>
<evidence type="ECO:0000256" key="3">
    <source>
        <dbReference type="ARBA" id="ARBA00023150"/>
    </source>
</evidence>
<keyword evidence="2 4" id="KW-0808">Transferase</keyword>
<feature type="binding site" evidence="4">
    <location>
        <begin position="127"/>
        <end position="129"/>
    </location>
    <ligand>
        <name>substrate</name>
    </ligand>
</feature>
<dbReference type="InterPro" id="IPR028888">
    <property type="entry name" value="MOCS2B_euk"/>
</dbReference>
<dbReference type="SUPFAM" id="SSF54690">
    <property type="entry name" value="Molybdopterin synthase subunit MoaE"/>
    <property type="match status" value="1"/>
</dbReference>
<reference evidence="5 6" key="1">
    <citation type="submission" date="2017-08" db="EMBL/GenBank/DDBJ databases">
        <title>Acidophilic green algal genome provides insights into adaptation to an acidic environment.</title>
        <authorList>
            <person name="Hirooka S."/>
            <person name="Hirose Y."/>
            <person name="Kanesaki Y."/>
            <person name="Higuchi S."/>
            <person name="Fujiwara T."/>
            <person name="Onuma R."/>
            <person name="Era A."/>
            <person name="Ohbayashi R."/>
            <person name="Uzuka A."/>
            <person name="Nozaki H."/>
            <person name="Yoshikawa H."/>
            <person name="Miyagishima S.Y."/>
        </authorList>
    </citation>
    <scope>NUCLEOTIDE SEQUENCE [LARGE SCALE GENOMIC DNA]</scope>
    <source>
        <strain evidence="5 6">NIES-2499</strain>
    </source>
</reference>
<accession>A0A250XKE8</accession>
<dbReference type="InterPro" id="IPR036563">
    <property type="entry name" value="MoaE_sf"/>
</dbReference>
<dbReference type="InterPro" id="IPR003448">
    <property type="entry name" value="Mopterin_biosynth_MoaE"/>
</dbReference>
<comment type="pathway">
    <text evidence="4">Cofactor biosynthesis; molybdopterin biosynthesis.</text>
</comment>
<proteinExistence type="inferred from homology"/>
<dbReference type="Gene3D" id="3.90.1170.40">
    <property type="entry name" value="Molybdopterin biosynthesis MoaE subunit"/>
    <property type="match status" value="1"/>
</dbReference>
<dbReference type="HAMAP" id="MF_03052">
    <property type="entry name" value="MOC2B"/>
    <property type="match status" value="1"/>
</dbReference>
<comment type="similarity">
    <text evidence="4">Belongs to the MoaE family. MOCS2B subfamily.</text>
</comment>
<dbReference type="EC" id="2.8.1.12" evidence="4"/>
<dbReference type="UniPathway" id="UPA00344"/>
<dbReference type="Pfam" id="PF02391">
    <property type="entry name" value="MoaE"/>
    <property type="match status" value="1"/>
</dbReference>
<keyword evidence="6" id="KW-1185">Reference proteome</keyword>
<dbReference type="FunFam" id="3.90.1170.40:FF:000002">
    <property type="entry name" value="Molybdopterin synthase catalytic subunit"/>
    <property type="match status" value="1"/>
</dbReference>
<dbReference type="Proteomes" id="UP000232323">
    <property type="component" value="Unassembled WGS sequence"/>
</dbReference>
<dbReference type="OrthoDB" id="5531344at2759"/>
<dbReference type="AlphaFoldDB" id="A0A250XKE8"/>
<sequence length="153" mass="17510">MQHDWFRAEVTSEPLDINAYVSFVSTPAAGAISTFSGVTRDNFDGKAVLRLEYEAYIPMAIKKLEEICMEIKRKWEVSRVAMAHRTGTVLIGEPSVIIAISSAHRKPALEAVHWAIDELKATVPIWKREFFEDGSLWKENEESRHLQLVRRIQ</sequence>
<comment type="subunit">
    <text evidence="4">Heterotetramer; composed of 2 small (MOCS2A) and 2 large (MOCS2B) subunits.</text>
</comment>
<comment type="catalytic activity">
    <reaction evidence="4">
        <text>2 [molybdopterin-synthase sulfur-carrier protein]-C-terminal-Gly-aminoethanethioate + cyclic pyranopterin phosphate + H2O = molybdopterin + 2 [molybdopterin-synthase sulfur-carrier protein]-C-terminal Gly-Gly + 2 H(+)</text>
        <dbReference type="Rhea" id="RHEA:26333"/>
        <dbReference type="Rhea" id="RHEA-COMP:12202"/>
        <dbReference type="Rhea" id="RHEA-COMP:19907"/>
        <dbReference type="ChEBI" id="CHEBI:15377"/>
        <dbReference type="ChEBI" id="CHEBI:15378"/>
        <dbReference type="ChEBI" id="CHEBI:58698"/>
        <dbReference type="ChEBI" id="CHEBI:59648"/>
        <dbReference type="ChEBI" id="CHEBI:90778"/>
        <dbReference type="ChEBI" id="CHEBI:232372"/>
        <dbReference type="EC" id="2.8.1.12"/>
    </reaction>
</comment>
<keyword evidence="1 4" id="KW-0963">Cytoplasm</keyword>
<dbReference type="PANTHER" id="PTHR23404">
    <property type="entry name" value="MOLYBDOPTERIN SYNTHASE RELATED"/>
    <property type="match status" value="1"/>
</dbReference>